<evidence type="ECO:0000313" key="1">
    <source>
        <dbReference type="EMBL" id="CAI9711216.1"/>
    </source>
</evidence>
<name>A0ACB0FGS4_RANTA</name>
<gene>
    <name evidence="1" type="ORF">MRATA1EN3_LOCUS22429</name>
</gene>
<evidence type="ECO:0000313" key="2">
    <source>
        <dbReference type="Proteomes" id="UP001162501"/>
    </source>
</evidence>
<dbReference type="EMBL" id="OX596090">
    <property type="protein sequence ID" value="CAI9711216.1"/>
    <property type="molecule type" value="Genomic_DNA"/>
</dbReference>
<dbReference type="Proteomes" id="UP001162501">
    <property type="component" value="Chromosome 6"/>
</dbReference>
<reference evidence="1" key="1">
    <citation type="submission" date="2023-05" db="EMBL/GenBank/DDBJ databases">
        <authorList>
            <consortium name="ELIXIR-Norway"/>
        </authorList>
    </citation>
    <scope>NUCLEOTIDE SEQUENCE</scope>
</reference>
<protein>
    <submittedName>
        <fullName evidence="1">Uncharacterized protein</fullName>
    </submittedName>
</protein>
<sequence>MEALQLPSERIRGQAASPSSRQREGKLPPLSLCPLHLGGLSLRAPASEVPPRETLSWQCPRLRHLVRGKDGRVTLLLPVFAPAQGTPHVMHEWDRLHSPGLSSGPALPTATSPKPLGTRSHPAVGRAEQDRDPGDSILSDARRGGDQTGFSPHWSPCLSAPWSPLSCRRTFGIRVRSCSQVGLAVRQLTSLMC</sequence>
<accession>A0ACB0FGS4</accession>
<organism evidence="1 2">
    <name type="scientific">Rangifer tarandus platyrhynchus</name>
    <name type="common">Svalbard reindeer</name>
    <dbReference type="NCBI Taxonomy" id="3082113"/>
    <lineage>
        <taxon>Eukaryota</taxon>
        <taxon>Metazoa</taxon>
        <taxon>Chordata</taxon>
        <taxon>Craniata</taxon>
        <taxon>Vertebrata</taxon>
        <taxon>Euteleostomi</taxon>
        <taxon>Mammalia</taxon>
        <taxon>Eutheria</taxon>
        <taxon>Laurasiatheria</taxon>
        <taxon>Artiodactyla</taxon>
        <taxon>Ruminantia</taxon>
        <taxon>Pecora</taxon>
        <taxon>Cervidae</taxon>
        <taxon>Odocoileinae</taxon>
        <taxon>Rangifer</taxon>
    </lineage>
</organism>
<proteinExistence type="predicted"/>